<gene>
    <name evidence="3" type="ORF">N783_11525</name>
</gene>
<dbReference type="OrthoDB" id="2381500at2"/>
<protein>
    <recommendedName>
        <fullName evidence="5">FlgN protein</fullName>
    </recommendedName>
</protein>
<feature type="compositionally biased region" description="Basic and acidic residues" evidence="2">
    <location>
        <begin position="155"/>
        <end position="165"/>
    </location>
</feature>
<evidence type="ECO:0000256" key="2">
    <source>
        <dbReference type="SAM" id="MobiDB-lite"/>
    </source>
</evidence>
<reference evidence="3 4" key="1">
    <citation type="submission" date="2013-08" db="EMBL/GenBank/DDBJ databases">
        <authorList>
            <person name="Huang J."/>
            <person name="Wang G."/>
        </authorList>
    </citation>
    <scope>NUCLEOTIDE SEQUENCE [LARGE SCALE GENOMIC DNA]</scope>
    <source>
        <strain evidence="3 4">BH030004</strain>
    </source>
</reference>
<organism evidence="3 4">
    <name type="scientific">Pontibacillus marinus BH030004 = DSM 16465</name>
    <dbReference type="NCBI Taxonomy" id="1385511"/>
    <lineage>
        <taxon>Bacteria</taxon>
        <taxon>Bacillati</taxon>
        <taxon>Bacillota</taxon>
        <taxon>Bacilli</taxon>
        <taxon>Bacillales</taxon>
        <taxon>Bacillaceae</taxon>
        <taxon>Pontibacillus</taxon>
    </lineage>
</organism>
<keyword evidence="1" id="KW-1005">Bacterial flagellum biogenesis</keyword>
<evidence type="ECO:0000313" key="4">
    <source>
        <dbReference type="Proteomes" id="UP000030403"/>
    </source>
</evidence>
<dbReference type="SUPFAM" id="SSF140566">
    <property type="entry name" value="FlgN-like"/>
    <property type="match status" value="1"/>
</dbReference>
<evidence type="ECO:0000313" key="3">
    <source>
        <dbReference type="EMBL" id="KGX86793.1"/>
    </source>
</evidence>
<dbReference type="InterPro" id="IPR036679">
    <property type="entry name" value="FlgN-like_sf"/>
</dbReference>
<sequence length="165" mass="18822">MSTQPITEIMDKLCSLHQSLLTLSQEKTEALKKGNTEELQAIIVKERKHVQAIGQLETKREQLVSDWFASQGVNGDERTITAMLENINNEQEGQALQEQFERLVMILADLKQQEKLNQELTQQSLQFIDMSLDMIQPSMKNLNYGRPNAKQSDSGNRRSVFDSKA</sequence>
<evidence type="ECO:0008006" key="5">
    <source>
        <dbReference type="Google" id="ProtNLM"/>
    </source>
</evidence>
<comment type="caution">
    <text evidence="3">The sequence shown here is derived from an EMBL/GenBank/DDBJ whole genome shotgun (WGS) entry which is preliminary data.</text>
</comment>
<dbReference type="Pfam" id="PF05130">
    <property type="entry name" value="FlgN"/>
    <property type="match status" value="1"/>
</dbReference>
<dbReference type="eggNOG" id="COG3418">
    <property type="taxonomic scope" value="Bacteria"/>
</dbReference>
<proteinExistence type="predicted"/>
<accession>A0A0A5G6J5</accession>
<name>A0A0A5G6J5_9BACI</name>
<dbReference type="Gene3D" id="1.20.58.300">
    <property type="entry name" value="FlgN-like"/>
    <property type="match status" value="1"/>
</dbReference>
<dbReference type="EMBL" id="AVPF01000028">
    <property type="protein sequence ID" value="KGX86793.1"/>
    <property type="molecule type" value="Genomic_DNA"/>
</dbReference>
<feature type="region of interest" description="Disordered" evidence="2">
    <location>
        <begin position="141"/>
        <end position="165"/>
    </location>
</feature>
<dbReference type="AlphaFoldDB" id="A0A0A5G6J5"/>
<dbReference type="STRING" id="1385511.GCA_000425225_01870"/>
<dbReference type="GO" id="GO:0044780">
    <property type="term" value="P:bacterial-type flagellum assembly"/>
    <property type="evidence" value="ECO:0007669"/>
    <property type="project" value="InterPro"/>
</dbReference>
<dbReference type="InterPro" id="IPR007809">
    <property type="entry name" value="FlgN-like"/>
</dbReference>
<evidence type="ECO:0000256" key="1">
    <source>
        <dbReference type="ARBA" id="ARBA00022795"/>
    </source>
</evidence>
<dbReference type="RefSeq" id="WP_027445894.1">
    <property type="nucleotide sequence ID" value="NZ_AULJ01000018.1"/>
</dbReference>
<dbReference type="Proteomes" id="UP000030403">
    <property type="component" value="Unassembled WGS sequence"/>
</dbReference>
<keyword evidence="4" id="KW-1185">Reference proteome</keyword>